<dbReference type="PANTHER" id="PTHR30478:SF0">
    <property type="entry name" value="BETA SLIDING CLAMP"/>
    <property type="match status" value="1"/>
</dbReference>
<evidence type="ECO:0000259" key="12">
    <source>
        <dbReference type="Pfam" id="PF02767"/>
    </source>
</evidence>
<sequence>MLDQMKLTSSIRQLQDAVSKVAQAIPAKSIDQRFENINLSLEPGELTLFASDGEVSITAKSGVESSDSGNIGIRARTLQDFLRSMYDTSVMFSIERQEISDHGTVSISTDKGRYRIPCLFQSKPEKQDKQYDISIEMETSEMLDLIQKTTFACSVDGMRPAMMGVLFELEGSIITAVATDGHRLVRCRKASSVDLSEKNKVVVPARVLSILQKLAQTDSVTMQFDSERKFVRFICGSIVLDAALIVEPYPNYEAVIPVEHDRNLIINRSMIYDSVRRVGRFSSIGDVKVVLEGQMMKIMAENTNEGESAQEELACEFSGEDMAIGFNSRFIEAALAHLDENEIRIELKSPTTAVIFRPHGEEENDNLIILVMPVRINN</sequence>
<dbReference type="GO" id="GO:0006271">
    <property type="term" value="P:DNA strand elongation involved in DNA replication"/>
    <property type="evidence" value="ECO:0007669"/>
    <property type="project" value="TreeGrafter"/>
</dbReference>
<comment type="subunit">
    <text evidence="10">Forms a ring-shaped head-to-tail homodimer around DNA.</text>
</comment>
<evidence type="ECO:0000256" key="2">
    <source>
        <dbReference type="ARBA" id="ARBA00010752"/>
    </source>
</evidence>
<dbReference type="HOGENOM" id="CLU_038149_4_1_10"/>
<dbReference type="PANTHER" id="PTHR30478">
    <property type="entry name" value="DNA POLYMERASE III SUBUNIT BETA"/>
    <property type="match status" value="1"/>
</dbReference>
<keyword evidence="15" id="KW-1185">Reference proteome</keyword>
<dbReference type="EMBL" id="CP000096">
    <property type="protein sequence ID" value="ABB22893.1"/>
    <property type="molecule type" value="Genomic_DNA"/>
</dbReference>
<dbReference type="Proteomes" id="UP000002709">
    <property type="component" value="Chromosome"/>
</dbReference>
<dbReference type="GO" id="GO:0005737">
    <property type="term" value="C:cytoplasm"/>
    <property type="evidence" value="ECO:0007669"/>
    <property type="project" value="UniProtKB-SubCell"/>
</dbReference>
<evidence type="ECO:0000256" key="1">
    <source>
        <dbReference type="ARBA" id="ARBA00004496"/>
    </source>
</evidence>
<evidence type="ECO:0000256" key="4">
    <source>
        <dbReference type="ARBA" id="ARBA00022490"/>
    </source>
</evidence>
<keyword evidence="4 10" id="KW-0963">Cytoplasm</keyword>
<keyword evidence="5 10" id="KW-0808">Transferase</keyword>
<dbReference type="Pfam" id="PF02768">
    <property type="entry name" value="DNA_pol3_beta_3"/>
    <property type="match status" value="1"/>
</dbReference>
<dbReference type="SMART" id="SM00480">
    <property type="entry name" value="POL3Bc"/>
    <property type="match status" value="1"/>
</dbReference>
<protein>
    <recommendedName>
        <fullName evidence="3 10">Beta sliding clamp</fullName>
    </recommendedName>
</protein>
<dbReference type="Pfam" id="PF00712">
    <property type="entry name" value="DNA_pol3_beta"/>
    <property type="match status" value="1"/>
</dbReference>
<evidence type="ECO:0000313" key="15">
    <source>
        <dbReference type="Proteomes" id="UP000002709"/>
    </source>
</evidence>
<evidence type="ECO:0000259" key="13">
    <source>
        <dbReference type="Pfam" id="PF02768"/>
    </source>
</evidence>
<keyword evidence="8 10" id="KW-0239">DNA-directed DNA polymerase</keyword>
<dbReference type="AlphaFoldDB" id="Q3B6Y8"/>
<dbReference type="InterPro" id="IPR022637">
    <property type="entry name" value="DNA_polIII_beta_cen"/>
</dbReference>
<dbReference type="GO" id="GO:0003887">
    <property type="term" value="F:DNA-directed DNA polymerase activity"/>
    <property type="evidence" value="ECO:0007669"/>
    <property type="project" value="UniProtKB-UniRule"/>
</dbReference>
<feature type="domain" description="DNA polymerase III beta sliding clamp central" evidence="12">
    <location>
        <begin position="137"/>
        <end position="251"/>
    </location>
</feature>
<dbReference type="PIRSF" id="PIRSF000804">
    <property type="entry name" value="DNA_pol_III_b"/>
    <property type="match status" value="1"/>
</dbReference>
<name>Q3B6Y8_CHLL3</name>
<dbReference type="Gene3D" id="3.70.10.10">
    <property type="match status" value="1"/>
</dbReference>
<evidence type="ECO:0000256" key="5">
    <source>
        <dbReference type="ARBA" id="ARBA00022679"/>
    </source>
</evidence>
<evidence type="ECO:0000256" key="8">
    <source>
        <dbReference type="ARBA" id="ARBA00022932"/>
    </source>
</evidence>
<dbReference type="eggNOG" id="COG0592">
    <property type="taxonomic scope" value="Bacteria"/>
</dbReference>
<dbReference type="NCBIfam" id="TIGR00663">
    <property type="entry name" value="dnan"/>
    <property type="match status" value="1"/>
</dbReference>
<keyword evidence="9" id="KW-0238">DNA-binding</keyword>
<feature type="domain" description="DNA polymerase III beta sliding clamp N-terminal" evidence="11">
    <location>
        <begin position="5"/>
        <end position="98"/>
    </location>
</feature>
<comment type="function">
    <text evidence="10">Confers DNA tethering and processivity to DNA polymerases and other proteins. Acts as a clamp, forming a ring around DNA (a reaction catalyzed by the clamp-loading complex) which diffuses in an ATP-independent manner freely and bidirectionally along dsDNA. Initially characterized for its ability to contact the catalytic subunit of DNA polymerase III (Pol III), a complex, multichain enzyme responsible for most of the replicative synthesis in bacteria; Pol III exhibits 3'-5' exonuclease proofreading activity. The beta chain is required for initiation of replication as well as for processivity of DNA replication.</text>
</comment>
<feature type="domain" description="DNA polymerase III beta sliding clamp C-terminal" evidence="13">
    <location>
        <begin position="255"/>
        <end position="374"/>
    </location>
</feature>
<accession>Q3B6Y8</accession>
<evidence type="ECO:0000256" key="9">
    <source>
        <dbReference type="ARBA" id="ARBA00023125"/>
    </source>
</evidence>
<reference evidence="15" key="1">
    <citation type="submission" date="2005-08" db="EMBL/GenBank/DDBJ databases">
        <title>Complete sequence of Pelodictyon luteolum DSM 273.</title>
        <authorList>
            <consortium name="US DOE Joint Genome Institute"/>
            <person name="Copeland A."/>
            <person name="Lucas S."/>
            <person name="Lapidus A."/>
            <person name="Barry K."/>
            <person name="Detter J.C."/>
            <person name="Glavina T."/>
            <person name="Hammon N."/>
            <person name="Israni S."/>
            <person name="Pitluck S."/>
            <person name="Bryant D."/>
            <person name="Schmutz J."/>
            <person name="Larimer F."/>
            <person name="Land M."/>
            <person name="Kyrpides N."/>
            <person name="Ivanova N."/>
            <person name="Richardson P."/>
        </authorList>
    </citation>
    <scope>NUCLEOTIDE SEQUENCE [LARGE SCALE GENOMIC DNA]</scope>
    <source>
        <strain evidence="15">DSM 273 / BCRC 81028 / 2530</strain>
    </source>
</reference>
<proteinExistence type="inferred from homology"/>
<gene>
    <name evidence="14" type="ordered locus">Plut_0001</name>
</gene>
<evidence type="ECO:0000256" key="10">
    <source>
        <dbReference type="PIRNR" id="PIRNR000804"/>
    </source>
</evidence>
<dbReference type="KEGG" id="plt:Plut_0001"/>
<evidence type="ECO:0000259" key="11">
    <source>
        <dbReference type="Pfam" id="PF00712"/>
    </source>
</evidence>
<dbReference type="Gene3D" id="3.10.150.10">
    <property type="entry name" value="DNA Polymerase III, subunit A, domain 2"/>
    <property type="match status" value="1"/>
</dbReference>
<keyword evidence="6 10" id="KW-0548">Nucleotidyltransferase</keyword>
<evidence type="ECO:0000256" key="3">
    <source>
        <dbReference type="ARBA" id="ARBA00021035"/>
    </source>
</evidence>
<dbReference type="InterPro" id="IPR022635">
    <property type="entry name" value="DNA_polIII_beta_C"/>
</dbReference>
<evidence type="ECO:0000256" key="7">
    <source>
        <dbReference type="ARBA" id="ARBA00022705"/>
    </source>
</evidence>
<dbReference type="InterPro" id="IPR046938">
    <property type="entry name" value="DNA_clamp_sf"/>
</dbReference>
<comment type="subcellular location">
    <subcellularLocation>
        <location evidence="1 10">Cytoplasm</location>
    </subcellularLocation>
</comment>
<dbReference type="Pfam" id="PF02767">
    <property type="entry name" value="DNA_pol3_beta_2"/>
    <property type="match status" value="1"/>
</dbReference>
<dbReference type="SUPFAM" id="SSF55979">
    <property type="entry name" value="DNA clamp"/>
    <property type="match status" value="3"/>
</dbReference>
<dbReference type="InterPro" id="IPR022634">
    <property type="entry name" value="DNA_polIII_beta_N"/>
</dbReference>
<keyword evidence="7 10" id="KW-0235">DNA replication</keyword>
<dbReference type="CDD" id="cd00140">
    <property type="entry name" value="beta_clamp"/>
    <property type="match status" value="1"/>
</dbReference>
<dbReference type="GO" id="GO:0009360">
    <property type="term" value="C:DNA polymerase III complex"/>
    <property type="evidence" value="ECO:0007669"/>
    <property type="project" value="InterPro"/>
</dbReference>
<dbReference type="STRING" id="319225.Plut_0001"/>
<comment type="similarity">
    <text evidence="2 10">Belongs to the beta sliding clamp family.</text>
</comment>
<dbReference type="GO" id="GO:0003677">
    <property type="term" value="F:DNA binding"/>
    <property type="evidence" value="ECO:0007669"/>
    <property type="project" value="UniProtKB-UniRule"/>
</dbReference>
<dbReference type="InterPro" id="IPR001001">
    <property type="entry name" value="DNA_polIII_beta"/>
</dbReference>
<dbReference type="GO" id="GO:0008408">
    <property type="term" value="F:3'-5' exonuclease activity"/>
    <property type="evidence" value="ECO:0007669"/>
    <property type="project" value="InterPro"/>
</dbReference>
<evidence type="ECO:0000313" key="14">
    <source>
        <dbReference type="EMBL" id="ABB22893.1"/>
    </source>
</evidence>
<evidence type="ECO:0000256" key="6">
    <source>
        <dbReference type="ARBA" id="ARBA00022695"/>
    </source>
</evidence>
<organism evidence="14 15">
    <name type="scientific">Chlorobium luteolum (strain DSM 273 / BCRC 81028 / 2530)</name>
    <name type="common">Pelodictyon luteolum</name>
    <dbReference type="NCBI Taxonomy" id="319225"/>
    <lineage>
        <taxon>Bacteria</taxon>
        <taxon>Pseudomonadati</taxon>
        <taxon>Chlorobiota</taxon>
        <taxon>Chlorobiia</taxon>
        <taxon>Chlorobiales</taxon>
        <taxon>Chlorobiaceae</taxon>
        <taxon>Chlorobium/Pelodictyon group</taxon>
        <taxon>Pelodictyon</taxon>
    </lineage>
</organism>